<sequence length="94" mass="10501">MEEFRAYFGSFGLGKVIIPPVRQNIYKVLAAVLELSGGAARYLVSNGYLNTMWLIEMLYPSCDLTDMTYQSECMTALCKCLLAAYLSVAIQIED</sequence>
<name>A0ACC0Q3R8_RHOML</name>
<reference evidence="1" key="1">
    <citation type="submission" date="2022-02" db="EMBL/GenBank/DDBJ databases">
        <title>Plant Genome Project.</title>
        <authorList>
            <person name="Zhang R.-G."/>
        </authorList>
    </citation>
    <scope>NUCLEOTIDE SEQUENCE</scope>
    <source>
        <strain evidence="1">AT1</strain>
    </source>
</reference>
<dbReference type="Proteomes" id="UP001062846">
    <property type="component" value="Chromosome 1"/>
</dbReference>
<evidence type="ECO:0000313" key="2">
    <source>
        <dbReference type="Proteomes" id="UP001062846"/>
    </source>
</evidence>
<dbReference type="EMBL" id="CM046388">
    <property type="protein sequence ID" value="KAI8572089.1"/>
    <property type="molecule type" value="Genomic_DNA"/>
</dbReference>
<comment type="caution">
    <text evidence="1">The sequence shown here is derived from an EMBL/GenBank/DDBJ whole genome shotgun (WGS) entry which is preliminary data.</text>
</comment>
<proteinExistence type="predicted"/>
<organism evidence="1 2">
    <name type="scientific">Rhododendron molle</name>
    <name type="common">Chinese azalea</name>
    <name type="synonym">Azalea mollis</name>
    <dbReference type="NCBI Taxonomy" id="49168"/>
    <lineage>
        <taxon>Eukaryota</taxon>
        <taxon>Viridiplantae</taxon>
        <taxon>Streptophyta</taxon>
        <taxon>Embryophyta</taxon>
        <taxon>Tracheophyta</taxon>
        <taxon>Spermatophyta</taxon>
        <taxon>Magnoliopsida</taxon>
        <taxon>eudicotyledons</taxon>
        <taxon>Gunneridae</taxon>
        <taxon>Pentapetalae</taxon>
        <taxon>asterids</taxon>
        <taxon>Ericales</taxon>
        <taxon>Ericaceae</taxon>
        <taxon>Ericoideae</taxon>
        <taxon>Rhodoreae</taxon>
        <taxon>Rhododendron</taxon>
    </lineage>
</organism>
<evidence type="ECO:0000313" key="1">
    <source>
        <dbReference type="EMBL" id="KAI8572089.1"/>
    </source>
</evidence>
<gene>
    <name evidence="1" type="ORF">RHMOL_Rhmol01G0171600</name>
</gene>
<keyword evidence="2" id="KW-1185">Reference proteome</keyword>
<accession>A0ACC0Q3R8</accession>
<protein>
    <submittedName>
        <fullName evidence="1">Uncharacterized protein</fullName>
    </submittedName>
</protein>